<dbReference type="RefSeq" id="XP_012205670.1">
    <property type="nucleotide sequence ID" value="XM_012350280.1"/>
</dbReference>
<dbReference type="KEGG" id="spar:SPRG_11135"/>
<protein>
    <submittedName>
        <fullName evidence="1">Uncharacterized protein</fullName>
    </submittedName>
</protein>
<reference evidence="1 2" key="1">
    <citation type="journal article" date="2013" name="PLoS Genet.">
        <title>Distinctive expansion of potential virulence genes in the genome of the oomycete fish pathogen Saprolegnia parasitica.</title>
        <authorList>
            <person name="Jiang R.H."/>
            <person name="de Bruijn I."/>
            <person name="Haas B.J."/>
            <person name="Belmonte R."/>
            <person name="Lobach L."/>
            <person name="Christie J."/>
            <person name="van den Ackerveken G."/>
            <person name="Bottin A."/>
            <person name="Bulone V."/>
            <person name="Diaz-Moreno S.M."/>
            <person name="Dumas B."/>
            <person name="Fan L."/>
            <person name="Gaulin E."/>
            <person name="Govers F."/>
            <person name="Grenville-Briggs L.J."/>
            <person name="Horner N.R."/>
            <person name="Levin J.Z."/>
            <person name="Mammella M."/>
            <person name="Meijer H.J."/>
            <person name="Morris P."/>
            <person name="Nusbaum C."/>
            <person name="Oome S."/>
            <person name="Phillips A.J."/>
            <person name="van Rooyen D."/>
            <person name="Rzeszutek E."/>
            <person name="Saraiva M."/>
            <person name="Secombes C.J."/>
            <person name="Seidl M.F."/>
            <person name="Snel B."/>
            <person name="Stassen J.H."/>
            <person name="Sykes S."/>
            <person name="Tripathy S."/>
            <person name="van den Berg H."/>
            <person name="Vega-Arreguin J.C."/>
            <person name="Wawra S."/>
            <person name="Young S.K."/>
            <person name="Zeng Q."/>
            <person name="Dieguez-Uribeondo J."/>
            <person name="Russ C."/>
            <person name="Tyler B.M."/>
            <person name="van West P."/>
        </authorList>
    </citation>
    <scope>NUCLEOTIDE SEQUENCE [LARGE SCALE GENOMIC DNA]</scope>
    <source>
        <strain evidence="1 2">CBS 223.65</strain>
    </source>
</reference>
<dbReference type="Proteomes" id="UP000030745">
    <property type="component" value="Unassembled WGS sequence"/>
</dbReference>
<name>A0A067CA86_SAPPC</name>
<dbReference type="AlphaFoldDB" id="A0A067CA86"/>
<evidence type="ECO:0000313" key="1">
    <source>
        <dbReference type="EMBL" id="KDO23687.1"/>
    </source>
</evidence>
<sequence length="53" mass="6201">MVVYMNAFYVSFSVDLRRTWTPCSSAARPCCFEFILIAIQHAGMEHLCQPRRF</sequence>
<keyword evidence="2" id="KW-1185">Reference proteome</keyword>
<organism evidence="1 2">
    <name type="scientific">Saprolegnia parasitica (strain CBS 223.65)</name>
    <dbReference type="NCBI Taxonomy" id="695850"/>
    <lineage>
        <taxon>Eukaryota</taxon>
        <taxon>Sar</taxon>
        <taxon>Stramenopiles</taxon>
        <taxon>Oomycota</taxon>
        <taxon>Saprolegniomycetes</taxon>
        <taxon>Saprolegniales</taxon>
        <taxon>Saprolegniaceae</taxon>
        <taxon>Saprolegnia</taxon>
    </lineage>
</organism>
<dbReference type="EMBL" id="KK583251">
    <property type="protein sequence ID" value="KDO23687.1"/>
    <property type="molecule type" value="Genomic_DNA"/>
</dbReference>
<evidence type="ECO:0000313" key="2">
    <source>
        <dbReference type="Proteomes" id="UP000030745"/>
    </source>
</evidence>
<proteinExistence type="predicted"/>
<gene>
    <name evidence="1" type="ORF">SPRG_11135</name>
</gene>
<dbReference type="GeneID" id="24133204"/>
<dbReference type="VEuPathDB" id="FungiDB:SPRG_11135"/>
<accession>A0A067CA86</accession>